<keyword evidence="4 7" id="KW-0479">Metal-binding</keyword>
<comment type="subunit">
    <text evidence="7">Monomer.</text>
</comment>
<gene>
    <name evidence="7" type="primary">gloB</name>
    <name evidence="9" type="ORF">IM45_1051</name>
</gene>
<dbReference type="InterPro" id="IPR017782">
    <property type="entry name" value="Hydroxyacylglutathione_Hdrlase"/>
</dbReference>
<evidence type="ECO:0000256" key="2">
    <source>
        <dbReference type="ARBA" id="ARBA00004963"/>
    </source>
</evidence>
<protein>
    <recommendedName>
        <fullName evidence="7">Hydroxyacylglutathione hydrolase</fullName>
        <ecNumber evidence="7">3.1.2.6</ecNumber>
    </recommendedName>
    <alternativeName>
        <fullName evidence="7">Glyoxalase II</fullName>
        <shortName evidence="7">Glx II</shortName>
    </alternativeName>
</protein>
<reference evidence="9 10" key="1">
    <citation type="journal article" date="2014" name="MBio">
        <title>Differential genome evolution between companion symbionts in an insect-bacterial symbiosis.</title>
        <authorList>
            <person name="Bennett G.M."/>
            <person name="McCutcheon J.P."/>
            <person name="MacDonald B.R."/>
            <person name="Romanovicz D."/>
            <person name="Moran N.A."/>
        </authorList>
    </citation>
    <scope>NUCLEOTIDE SEQUENCE [LARGE SCALE GENOMIC DNA]</scope>
    <source>
        <strain evidence="9 10">BGSS</strain>
    </source>
</reference>
<evidence type="ECO:0000256" key="4">
    <source>
        <dbReference type="ARBA" id="ARBA00022723"/>
    </source>
</evidence>
<feature type="binding site" evidence="7">
    <location>
        <position position="110"/>
    </location>
    <ligand>
        <name>Zn(2+)</name>
        <dbReference type="ChEBI" id="CHEBI:29105"/>
        <label>1</label>
    </ligand>
</feature>
<dbReference type="InterPro" id="IPR032282">
    <property type="entry name" value="HAGH_C"/>
</dbReference>
<dbReference type="EMBL" id="CP008985">
    <property type="protein sequence ID" value="AIN47394.1"/>
    <property type="molecule type" value="Genomic_DNA"/>
</dbReference>
<dbReference type="InterPro" id="IPR036866">
    <property type="entry name" value="RibonucZ/Hydroxyglut_hydro"/>
</dbReference>
<dbReference type="HAMAP" id="MF_01374">
    <property type="entry name" value="Glyoxalase_2"/>
    <property type="match status" value="1"/>
</dbReference>
<feature type="binding site" evidence="7">
    <location>
        <position position="58"/>
    </location>
    <ligand>
        <name>Zn(2+)</name>
        <dbReference type="ChEBI" id="CHEBI:29105"/>
        <label>2</label>
    </ligand>
</feature>
<evidence type="ECO:0000256" key="7">
    <source>
        <dbReference type="HAMAP-Rule" id="MF_01374"/>
    </source>
</evidence>
<dbReference type="SUPFAM" id="SSF56281">
    <property type="entry name" value="Metallo-hydrolase/oxidoreductase"/>
    <property type="match status" value="1"/>
</dbReference>
<dbReference type="Proteomes" id="UP000067325">
    <property type="component" value="Chromosome"/>
</dbReference>
<sequence length="254" mass="28951">MMNLISISALTDNYIWILYNDHQECLVIDPGEAIPVLQTLSTNKLRLTSILLTHHHDDHVCGVPMLLQYFPVSVYGPQETIKQGANIILKEGDNITLLDINFDILSFPGHTLGHIGYYSDPWLFCGDTIFSAGCGKIFEGTPKQMYESCQKINKLSPNTLICSGHEYTLVNLAFAASLLPDNNVINSYQLDMQQLIIQKKQIQPSTLYLERLINPFFLCHDLNLQKAINFYPKLGETWKVFSIVRQKRDQFKLN</sequence>
<dbReference type="InterPro" id="IPR050110">
    <property type="entry name" value="Glyoxalase_II_hydrolase"/>
</dbReference>
<dbReference type="CDD" id="cd07723">
    <property type="entry name" value="hydroxyacylglutathione_hydrolase_MBL-fold"/>
    <property type="match status" value="1"/>
</dbReference>
<accession>A0A088MYX6</accession>
<keyword evidence="5 7" id="KW-0378">Hydrolase</keyword>
<evidence type="ECO:0000256" key="3">
    <source>
        <dbReference type="ARBA" id="ARBA00006759"/>
    </source>
</evidence>
<dbReference type="GO" id="GO:0046872">
    <property type="term" value="F:metal ion binding"/>
    <property type="evidence" value="ECO:0007669"/>
    <property type="project" value="UniProtKB-KW"/>
</dbReference>
<comment type="catalytic activity">
    <reaction evidence="1 7">
        <text>an S-(2-hydroxyacyl)glutathione + H2O = a 2-hydroxy carboxylate + glutathione + H(+)</text>
        <dbReference type="Rhea" id="RHEA:21864"/>
        <dbReference type="ChEBI" id="CHEBI:15377"/>
        <dbReference type="ChEBI" id="CHEBI:15378"/>
        <dbReference type="ChEBI" id="CHEBI:57925"/>
        <dbReference type="ChEBI" id="CHEBI:58896"/>
        <dbReference type="ChEBI" id="CHEBI:71261"/>
        <dbReference type="EC" id="3.1.2.6"/>
    </reaction>
</comment>
<evidence type="ECO:0000256" key="6">
    <source>
        <dbReference type="ARBA" id="ARBA00022833"/>
    </source>
</evidence>
<dbReference type="SMART" id="SM00849">
    <property type="entry name" value="Lactamase_B"/>
    <property type="match status" value="1"/>
</dbReference>
<dbReference type="InterPro" id="IPR001279">
    <property type="entry name" value="Metallo-B-lactamas"/>
</dbReference>
<dbReference type="EC" id="3.1.2.6" evidence="7"/>
<dbReference type="Pfam" id="PF16123">
    <property type="entry name" value="HAGH_C"/>
    <property type="match status" value="1"/>
</dbReference>
<dbReference type="Gene3D" id="3.60.15.10">
    <property type="entry name" value="Ribonuclease Z/Hydroxyacylglutathione hydrolase-like"/>
    <property type="match status" value="1"/>
</dbReference>
<feature type="domain" description="Metallo-beta-lactamase" evidence="8">
    <location>
        <begin position="12"/>
        <end position="165"/>
    </location>
</feature>
<comment type="function">
    <text evidence="7">Thiolesterase that catalyzes the hydrolysis of S-D-lactoyl-glutathione to form glutathione and D-lactic acid.</text>
</comment>
<organism evidence="9 10">
    <name type="scientific">Candidatus Palibaumannia cicadellinicola</name>
    <dbReference type="NCBI Taxonomy" id="186490"/>
    <lineage>
        <taxon>Bacteria</taxon>
        <taxon>Pseudomonadati</taxon>
        <taxon>Pseudomonadota</taxon>
        <taxon>Gammaproteobacteria</taxon>
        <taxon>Candidatus Palibaumannia</taxon>
    </lineage>
</organism>
<dbReference type="Pfam" id="PF00753">
    <property type="entry name" value="Lactamase_B"/>
    <property type="match status" value="1"/>
</dbReference>
<name>A0A088MYX6_9GAMM</name>
<dbReference type="PANTHER" id="PTHR43705:SF1">
    <property type="entry name" value="HYDROXYACYLGLUTATHIONE HYDROLASE GLOB"/>
    <property type="match status" value="1"/>
</dbReference>
<proteinExistence type="inferred from homology"/>
<evidence type="ECO:0000256" key="5">
    <source>
        <dbReference type="ARBA" id="ARBA00022801"/>
    </source>
</evidence>
<dbReference type="InterPro" id="IPR035680">
    <property type="entry name" value="Clx_II_MBL"/>
</dbReference>
<dbReference type="KEGG" id="bcib:IM45_1051"/>
<evidence type="ECO:0000313" key="9">
    <source>
        <dbReference type="EMBL" id="AIN47394.1"/>
    </source>
</evidence>
<dbReference type="GO" id="GO:0004416">
    <property type="term" value="F:hydroxyacylglutathione hydrolase activity"/>
    <property type="evidence" value="ECO:0007669"/>
    <property type="project" value="UniProtKB-UniRule"/>
</dbReference>
<evidence type="ECO:0000256" key="1">
    <source>
        <dbReference type="ARBA" id="ARBA00001623"/>
    </source>
</evidence>
<dbReference type="PANTHER" id="PTHR43705">
    <property type="entry name" value="HYDROXYACYLGLUTATHIONE HYDROLASE"/>
    <property type="match status" value="1"/>
</dbReference>
<dbReference type="eggNOG" id="COG0491">
    <property type="taxonomic scope" value="Bacteria"/>
</dbReference>
<feature type="binding site" evidence="7">
    <location>
        <position position="127"/>
    </location>
    <ligand>
        <name>Zn(2+)</name>
        <dbReference type="ChEBI" id="CHEBI:29105"/>
        <label>2</label>
    </ligand>
</feature>
<evidence type="ECO:0000313" key="10">
    <source>
        <dbReference type="Proteomes" id="UP000067325"/>
    </source>
</evidence>
<dbReference type="PIRSF" id="PIRSF005457">
    <property type="entry name" value="Glx"/>
    <property type="match status" value="1"/>
</dbReference>
<feature type="binding site" evidence="7">
    <location>
        <position position="56"/>
    </location>
    <ligand>
        <name>Zn(2+)</name>
        <dbReference type="ChEBI" id="CHEBI:29105"/>
        <label>1</label>
    </ligand>
</feature>
<dbReference type="GO" id="GO:0019243">
    <property type="term" value="P:methylglyoxal catabolic process to D-lactate via S-lactoyl-glutathione"/>
    <property type="evidence" value="ECO:0007669"/>
    <property type="project" value="UniProtKB-UniRule"/>
</dbReference>
<feature type="binding site" evidence="7">
    <location>
        <position position="165"/>
    </location>
    <ligand>
        <name>Zn(2+)</name>
        <dbReference type="ChEBI" id="CHEBI:29105"/>
        <label>2</label>
    </ligand>
</feature>
<feature type="binding site" evidence="7">
    <location>
        <position position="54"/>
    </location>
    <ligand>
        <name>Zn(2+)</name>
        <dbReference type="ChEBI" id="CHEBI:29105"/>
        <label>1</label>
    </ligand>
</feature>
<feature type="binding site" evidence="7">
    <location>
        <position position="59"/>
    </location>
    <ligand>
        <name>Zn(2+)</name>
        <dbReference type="ChEBI" id="CHEBI:29105"/>
        <label>2</label>
    </ligand>
</feature>
<dbReference type="NCBIfam" id="TIGR03413">
    <property type="entry name" value="GSH_gloB"/>
    <property type="match status" value="1"/>
</dbReference>
<comment type="cofactor">
    <cofactor evidence="7">
        <name>Zn(2+)</name>
        <dbReference type="ChEBI" id="CHEBI:29105"/>
    </cofactor>
    <text evidence="7">Binds 2 Zn(2+) ions per subunit.</text>
</comment>
<comment type="pathway">
    <text evidence="2 7">Secondary metabolite metabolism; methylglyoxal degradation; (R)-lactate from methylglyoxal: step 2/2.</text>
</comment>
<dbReference type="AlphaFoldDB" id="A0A088MYX6"/>
<feature type="binding site" evidence="7">
    <location>
        <position position="127"/>
    </location>
    <ligand>
        <name>Zn(2+)</name>
        <dbReference type="ChEBI" id="CHEBI:29105"/>
        <label>1</label>
    </ligand>
</feature>
<evidence type="ECO:0000259" key="8">
    <source>
        <dbReference type="SMART" id="SM00849"/>
    </source>
</evidence>
<keyword evidence="6 7" id="KW-0862">Zinc</keyword>
<comment type="similarity">
    <text evidence="3 7">Belongs to the metallo-beta-lactamase superfamily. Glyoxalase II family.</text>
</comment>
<dbReference type="UniPathway" id="UPA00619">
    <property type="reaction ID" value="UER00676"/>
</dbReference>